<proteinExistence type="predicted"/>
<dbReference type="RefSeq" id="WP_387340047.1">
    <property type="nucleotide sequence ID" value="NZ_JBIAXI010000001.1"/>
</dbReference>
<gene>
    <name evidence="1" type="ORF">ACFY05_01000</name>
</gene>
<dbReference type="EMBL" id="JBIAXI010000001">
    <property type="protein sequence ID" value="MFF4771416.1"/>
    <property type="molecule type" value="Genomic_DNA"/>
</dbReference>
<name>A0ABW6UWJ7_MICFU</name>
<protein>
    <recommendedName>
        <fullName evidence="3">DUF2304 domain-containing protein</fullName>
    </recommendedName>
</protein>
<comment type="caution">
    <text evidence="1">The sequence shown here is derived from an EMBL/GenBank/DDBJ whole genome shotgun (WGS) entry which is preliminary data.</text>
</comment>
<reference evidence="1 2" key="1">
    <citation type="submission" date="2024-10" db="EMBL/GenBank/DDBJ databases">
        <title>The Natural Products Discovery Center: Release of the First 8490 Sequenced Strains for Exploring Actinobacteria Biosynthetic Diversity.</title>
        <authorList>
            <person name="Kalkreuter E."/>
            <person name="Kautsar S.A."/>
            <person name="Yang D."/>
            <person name="Bader C.D."/>
            <person name="Teijaro C.N."/>
            <person name="Fluegel L."/>
            <person name="Davis C.M."/>
            <person name="Simpson J.R."/>
            <person name="Lauterbach L."/>
            <person name="Steele A.D."/>
            <person name="Gui C."/>
            <person name="Meng S."/>
            <person name="Li G."/>
            <person name="Viehrig K."/>
            <person name="Ye F."/>
            <person name="Su P."/>
            <person name="Kiefer A.F."/>
            <person name="Nichols A."/>
            <person name="Cepeda A.J."/>
            <person name="Yan W."/>
            <person name="Fan B."/>
            <person name="Jiang Y."/>
            <person name="Adhikari A."/>
            <person name="Zheng C.-J."/>
            <person name="Schuster L."/>
            <person name="Cowan T.M."/>
            <person name="Smanski M.J."/>
            <person name="Chevrette M.G."/>
            <person name="De Carvalho L.P.S."/>
            <person name="Shen B."/>
        </authorList>
    </citation>
    <scope>NUCLEOTIDE SEQUENCE [LARGE SCALE GENOMIC DNA]</scope>
    <source>
        <strain evidence="1 2">NPDC001281</strain>
    </source>
</reference>
<organism evidence="1 2">
    <name type="scientific">Microtetraspora fusca</name>
    <dbReference type="NCBI Taxonomy" id="1997"/>
    <lineage>
        <taxon>Bacteria</taxon>
        <taxon>Bacillati</taxon>
        <taxon>Actinomycetota</taxon>
        <taxon>Actinomycetes</taxon>
        <taxon>Streptosporangiales</taxon>
        <taxon>Streptosporangiaceae</taxon>
        <taxon>Microtetraspora</taxon>
    </lineage>
</organism>
<dbReference type="Proteomes" id="UP001602119">
    <property type="component" value="Unassembled WGS sequence"/>
</dbReference>
<evidence type="ECO:0000313" key="2">
    <source>
        <dbReference type="Proteomes" id="UP001602119"/>
    </source>
</evidence>
<evidence type="ECO:0000313" key="1">
    <source>
        <dbReference type="EMBL" id="MFF4771416.1"/>
    </source>
</evidence>
<sequence>MVISVSLVVLLGAAMFLALRYTRLRIWHAAVCVLFGFYLAETVAAPEVRRLVSVIVAAISGNH</sequence>
<keyword evidence="2" id="KW-1185">Reference proteome</keyword>
<accession>A0ABW6UWJ7</accession>
<evidence type="ECO:0008006" key="3">
    <source>
        <dbReference type="Google" id="ProtNLM"/>
    </source>
</evidence>